<dbReference type="Proteomes" id="UP000054549">
    <property type="component" value="Unassembled WGS sequence"/>
</dbReference>
<keyword evidence="2" id="KW-1185">Reference proteome</keyword>
<evidence type="ECO:0000313" key="1">
    <source>
        <dbReference type="EMBL" id="KIL54080.1"/>
    </source>
</evidence>
<dbReference type="EMBL" id="KN818960">
    <property type="protein sequence ID" value="KIL54080.1"/>
    <property type="molecule type" value="Genomic_DNA"/>
</dbReference>
<gene>
    <name evidence="1" type="ORF">M378DRAFT_50390</name>
</gene>
<feature type="non-terminal residue" evidence="1">
    <location>
        <position position="51"/>
    </location>
</feature>
<dbReference type="Gene3D" id="2.40.50.40">
    <property type="match status" value="1"/>
</dbReference>
<protein>
    <recommendedName>
        <fullName evidence="3">Chromo domain-containing protein</fullName>
    </recommendedName>
</protein>
<dbReference type="InParanoid" id="A0A0C2RV23"/>
<organism evidence="1 2">
    <name type="scientific">Amanita muscaria (strain Koide BX008)</name>
    <dbReference type="NCBI Taxonomy" id="946122"/>
    <lineage>
        <taxon>Eukaryota</taxon>
        <taxon>Fungi</taxon>
        <taxon>Dikarya</taxon>
        <taxon>Basidiomycota</taxon>
        <taxon>Agaricomycotina</taxon>
        <taxon>Agaricomycetes</taxon>
        <taxon>Agaricomycetidae</taxon>
        <taxon>Agaricales</taxon>
        <taxon>Pluteineae</taxon>
        <taxon>Amanitaceae</taxon>
        <taxon>Amanita</taxon>
    </lineage>
</organism>
<sequence>EQEWVVQSILDHRWSPNLEFKIQWQYGDSTWEPLDVANDLEALDQYLELEG</sequence>
<dbReference type="CDD" id="cd00024">
    <property type="entry name" value="CD_CSD"/>
    <property type="match status" value="1"/>
</dbReference>
<accession>A0A0C2RV23</accession>
<evidence type="ECO:0000313" key="2">
    <source>
        <dbReference type="Proteomes" id="UP000054549"/>
    </source>
</evidence>
<evidence type="ECO:0008006" key="3">
    <source>
        <dbReference type="Google" id="ProtNLM"/>
    </source>
</evidence>
<dbReference type="HOGENOM" id="CLU_205602_0_0_1"/>
<dbReference type="AlphaFoldDB" id="A0A0C2RV23"/>
<reference evidence="1 2" key="1">
    <citation type="submission" date="2014-04" db="EMBL/GenBank/DDBJ databases">
        <title>Evolutionary Origins and Diversification of the Mycorrhizal Mutualists.</title>
        <authorList>
            <consortium name="DOE Joint Genome Institute"/>
            <consortium name="Mycorrhizal Genomics Consortium"/>
            <person name="Kohler A."/>
            <person name="Kuo A."/>
            <person name="Nagy L.G."/>
            <person name="Floudas D."/>
            <person name="Copeland A."/>
            <person name="Barry K.W."/>
            <person name="Cichocki N."/>
            <person name="Veneault-Fourrey C."/>
            <person name="LaButti K."/>
            <person name="Lindquist E.A."/>
            <person name="Lipzen A."/>
            <person name="Lundell T."/>
            <person name="Morin E."/>
            <person name="Murat C."/>
            <person name="Riley R."/>
            <person name="Ohm R."/>
            <person name="Sun H."/>
            <person name="Tunlid A."/>
            <person name="Henrissat B."/>
            <person name="Grigoriev I.V."/>
            <person name="Hibbett D.S."/>
            <person name="Martin F."/>
        </authorList>
    </citation>
    <scope>NUCLEOTIDE SEQUENCE [LARGE SCALE GENOMIC DNA]</scope>
    <source>
        <strain evidence="1 2">Koide BX008</strain>
    </source>
</reference>
<name>A0A0C2RV23_AMAMK</name>
<proteinExistence type="predicted"/>
<feature type="non-terminal residue" evidence="1">
    <location>
        <position position="1"/>
    </location>
</feature>
<dbReference type="SUPFAM" id="SSF54160">
    <property type="entry name" value="Chromo domain-like"/>
    <property type="match status" value="1"/>
</dbReference>
<dbReference type="OrthoDB" id="3158924at2759"/>
<dbReference type="InterPro" id="IPR016197">
    <property type="entry name" value="Chromo-like_dom_sf"/>
</dbReference>